<comment type="similarity">
    <text evidence="1">Belongs to the UDPGP type 2 family.</text>
</comment>
<accession>A0ABU8P591</accession>
<proteinExistence type="inferred from homology"/>
<gene>
    <name evidence="8" type="ORF">V5S76_07475</name>
</gene>
<reference evidence="8 9" key="1">
    <citation type="submission" date="2024-02" db="EMBL/GenBank/DDBJ databases">
        <title>Whole genome sequencing and characterization of Corynebacterium isolated from the ocular surface of dry eye disease sufferers.</title>
        <authorList>
            <person name="Naqvi M."/>
        </authorList>
    </citation>
    <scope>NUCLEOTIDE SEQUENCE [LARGE SCALE GENOMIC DNA]</scope>
    <source>
        <strain evidence="8 9">PCR27</strain>
    </source>
</reference>
<dbReference type="PANTHER" id="PTHR43197:SF1">
    <property type="entry name" value="UTP--GLUCOSE-1-PHOSPHATE URIDYLYLTRANSFERASE"/>
    <property type="match status" value="1"/>
</dbReference>
<dbReference type="Pfam" id="PF00483">
    <property type="entry name" value="NTP_transferase"/>
    <property type="match status" value="1"/>
</dbReference>
<name>A0ABU8P591_9CORY</name>
<dbReference type="SUPFAM" id="SSF53448">
    <property type="entry name" value="Nucleotide-diphospho-sugar transferases"/>
    <property type="match status" value="1"/>
</dbReference>
<evidence type="ECO:0000256" key="3">
    <source>
        <dbReference type="ARBA" id="ARBA00022679"/>
    </source>
</evidence>
<keyword evidence="3" id="KW-0808">Transferase</keyword>
<evidence type="ECO:0000256" key="2">
    <source>
        <dbReference type="ARBA" id="ARBA00012415"/>
    </source>
</evidence>
<dbReference type="InterPro" id="IPR029044">
    <property type="entry name" value="Nucleotide-diphossugar_trans"/>
</dbReference>
<evidence type="ECO:0000259" key="7">
    <source>
        <dbReference type="Pfam" id="PF00483"/>
    </source>
</evidence>
<organism evidence="8 9">
    <name type="scientific">Corynebacterium marquesiae</name>
    <dbReference type="NCBI Taxonomy" id="2913503"/>
    <lineage>
        <taxon>Bacteria</taxon>
        <taxon>Bacillati</taxon>
        <taxon>Actinomycetota</taxon>
        <taxon>Actinomycetes</taxon>
        <taxon>Mycobacteriales</taxon>
        <taxon>Corynebacteriaceae</taxon>
        <taxon>Corynebacterium</taxon>
    </lineage>
</organism>
<evidence type="ECO:0000256" key="5">
    <source>
        <dbReference type="ARBA" id="ARBA00048128"/>
    </source>
</evidence>
<evidence type="ECO:0000256" key="6">
    <source>
        <dbReference type="SAM" id="MobiDB-lite"/>
    </source>
</evidence>
<dbReference type="InterPro" id="IPR005835">
    <property type="entry name" value="NTP_transferase_dom"/>
</dbReference>
<dbReference type="EC" id="2.7.7.9" evidence="2"/>
<dbReference type="Gene3D" id="3.90.550.10">
    <property type="entry name" value="Spore Coat Polysaccharide Biosynthesis Protein SpsA, Chain A"/>
    <property type="match status" value="1"/>
</dbReference>
<keyword evidence="9" id="KW-1185">Reference proteome</keyword>
<comment type="caution">
    <text evidence="8">The sequence shown here is derived from an EMBL/GenBank/DDBJ whole genome shotgun (WGS) entry which is preliminary data.</text>
</comment>
<comment type="catalytic activity">
    <reaction evidence="5">
        <text>alpha-D-glucose 1-phosphate + UTP + H(+) = UDP-alpha-D-glucose + diphosphate</text>
        <dbReference type="Rhea" id="RHEA:19889"/>
        <dbReference type="ChEBI" id="CHEBI:15378"/>
        <dbReference type="ChEBI" id="CHEBI:33019"/>
        <dbReference type="ChEBI" id="CHEBI:46398"/>
        <dbReference type="ChEBI" id="CHEBI:58601"/>
        <dbReference type="ChEBI" id="CHEBI:58885"/>
        <dbReference type="EC" id="2.7.7.9"/>
    </reaction>
</comment>
<feature type="compositionally biased region" description="Acidic residues" evidence="6">
    <location>
        <begin position="199"/>
        <end position="210"/>
    </location>
</feature>
<protein>
    <recommendedName>
        <fullName evidence="2">UTP--glucose-1-phosphate uridylyltransferase</fullName>
        <ecNumber evidence="2">2.7.7.9</ecNumber>
    </recommendedName>
</protein>
<dbReference type="PANTHER" id="PTHR43197">
    <property type="entry name" value="UTP--GLUCOSE-1-PHOSPHATE URIDYLYLTRANSFERASE"/>
    <property type="match status" value="1"/>
</dbReference>
<dbReference type="RefSeq" id="WP_337896061.1">
    <property type="nucleotide sequence ID" value="NZ_JASPFW010000004.1"/>
</dbReference>
<dbReference type="Proteomes" id="UP001372244">
    <property type="component" value="Unassembled WGS sequence"/>
</dbReference>
<evidence type="ECO:0000313" key="9">
    <source>
        <dbReference type="Proteomes" id="UP001372244"/>
    </source>
</evidence>
<feature type="region of interest" description="Disordered" evidence="6">
    <location>
        <begin position="186"/>
        <end position="210"/>
    </location>
</feature>
<feature type="domain" description="Nucleotidyl transferase" evidence="7">
    <location>
        <begin position="13"/>
        <end position="153"/>
    </location>
</feature>
<dbReference type="EMBL" id="JBAHUZ010000016">
    <property type="protein sequence ID" value="MEJ4138953.1"/>
    <property type="molecule type" value="Genomic_DNA"/>
</dbReference>
<evidence type="ECO:0000313" key="8">
    <source>
        <dbReference type="EMBL" id="MEJ4138953.1"/>
    </source>
</evidence>
<feature type="compositionally biased region" description="Basic and acidic residues" evidence="6">
    <location>
        <begin position="186"/>
        <end position="198"/>
    </location>
</feature>
<evidence type="ECO:0000256" key="1">
    <source>
        <dbReference type="ARBA" id="ARBA00006890"/>
    </source>
</evidence>
<dbReference type="InterPro" id="IPR005771">
    <property type="entry name" value="GalU_uridylyltTrfase_bac/arc"/>
</dbReference>
<sequence>MEGDADEILDADGHYSSVVFPDLVIEPTAAMGEMIRVRQEHGGSVLLAVEVGPPQVSNYGVFDVEVTDDDRVKKVVGMVEKPAVGDVPSNMVATGRCLLDRTIFGALRRITPGKDGELQLPDAITLLLSEGHPVHVVAHEGIRYDLGNPAGFIPTSVEFGLRHSEYGSALFTDLEVLLEKYRGEVGRGLGESRPRGESDSDESSSEWENE</sequence>
<keyword evidence="4" id="KW-0548">Nucleotidyltransferase</keyword>
<evidence type="ECO:0000256" key="4">
    <source>
        <dbReference type="ARBA" id="ARBA00022695"/>
    </source>
</evidence>